<dbReference type="GO" id="GO:0022857">
    <property type="term" value="F:transmembrane transporter activity"/>
    <property type="evidence" value="ECO:0007669"/>
    <property type="project" value="InterPro"/>
</dbReference>
<feature type="transmembrane region" description="Helical" evidence="7">
    <location>
        <begin position="403"/>
        <end position="420"/>
    </location>
</feature>
<dbReference type="Gene3D" id="1.20.1250.20">
    <property type="entry name" value="MFS general substrate transporter like domains"/>
    <property type="match status" value="2"/>
</dbReference>
<dbReference type="InterPro" id="IPR036259">
    <property type="entry name" value="MFS_trans_sf"/>
</dbReference>
<gene>
    <name evidence="9" type="ORF">EZ216_05895</name>
</gene>
<accession>A0A4Z0CCB5</accession>
<evidence type="ECO:0000256" key="2">
    <source>
        <dbReference type="ARBA" id="ARBA00022448"/>
    </source>
</evidence>
<evidence type="ECO:0000256" key="4">
    <source>
        <dbReference type="ARBA" id="ARBA00022989"/>
    </source>
</evidence>
<dbReference type="Pfam" id="PF11700">
    <property type="entry name" value="ATG22"/>
    <property type="match status" value="1"/>
</dbReference>
<dbReference type="RefSeq" id="WP_135248694.1">
    <property type="nucleotide sequence ID" value="NZ_SMLK01000001.1"/>
</dbReference>
<dbReference type="InterPro" id="IPR020846">
    <property type="entry name" value="MFS_dom"/>
</dbReference>
<keyword evidence="10" id="KW-1185">Reference proteome</keyword>
<feature type="transmembrane region" description="Helical" evidence="7">
    <location>
        <begin position="21"/>
        <end position="45"/>
    </location>
</feature>
<comment type="caution">
    <text evidence="9">The sequence shown here is derived from an EMBL/GenBank/DDBJ whole genome shotgun (WGS) entry which is preliminary data.</text>
</comment>
<dbReference type="InterPro" id="IPR024671">
    <property type="entry name" value="Atg22-like"/>
</dbReference>
<dbReference type="InterPro" id="IPR050495">
    <property type="entry name" value="ATG22/LtaA_families"/>
</dbReference>
<dbReference type="Proteomes" id="UP000297839">
    <property type="component" value="Unassembled WGS sequence"/>
</dbReference>
<evidence type="ECO:0000256" key="3">
    <source>
        <dbReference type="ARBA" id="ARBA00022692"/>
    </source>
</evidence>
<feature type="domain" description="Major facilitator superfamily (MFS) profile" evidence="8">
    <location>
        <begin position="245"/>
        <end position="448"/>
    </location>
</feature>
<evidence type="ECO:0000256" key="6">
    <source>
        <dbReference type="SAM" id="MobiDB-lite"/>
    </source>
</evidence>
<keyword evidence="3 7" id="KW-0812">Transmembrane</keyword>
<feature type="transmembrane region" description="Helical" evidence="7">
    <location>
        <begin position="186"/>
        <end position="209"/>
    </location>
</feature>
<feature type="region of interest" description="Disordered" evidence="6">
    <location>
        <begin position="429"/>
        <end position="448"/>
    </location>
</feature>
<dbReference type="GO" id="GO:0012505">
    <property type="term" value="C:endomembrane system"/>
    <property type="evidence" value="ECO:0007669"/>
    <property type="project" value="UniProtKB-SubCell"/>
</dbReference>
<dbReference type="AlphaFoldDB" id="A0A4Z0CCB5"/>
<feature type="transmembrane region" description="Helical" evidence="7">
    <location>
        <begin position="309"/>
        <end position="329"/>
    </location>
</feature>
<keyword evidence="5 7" id="KW-0472">Membrane</keyword>
<protein>
    <submittedName>
        <fullName evidence="9">MFS transporter</fullName>
    </submittedName>
</protein>
<dbReference type="SUPFAM" id="SSF103473">
    <property type="entry name" value="MFS general substrate transporter"/>
    <property type="match status" value="1"/>
</dbReference>
<name>A0A4Z0CCB5_9BURK</name>
<dbReference type="OrthoDB" id="9768783at2"/>
<evidence type="ECO:0000259" key="8">
    <source>
        <dbReference type="PROSITE" id="PS50850"/>
    </source>
</evidence>
<feature type="transmembrane region" description="Helical" evidence="7">
    <location>
        <begin position="282"/>
        <end position="302"/>
    </location>
</feature>
<feature type="transmembrane region" description="Helical" evidence="7">
    <location>
        <begin position="245"/>
        <end position="270"/>
    </location>
</feature>
<evidence type="ECO:0000256" key="5">
    <source>
        <dbReference type="ARBA" id="ARBA00023136"/>
    </source>
</evidence>
<sequence>MALFSQEALNPGVRKREVFGWAMYDFANSGYTTVVITAVFAAYFVGGVAGKAPWATFAWTLALSVSYAIVMFTMPSLGAYADLRAAKKRMLAVVTAGCVASTAALAFAGPGSVALAMLLIVVSNTFYSYGESLTAAFLPELARPESMGKVSGWGWGFGYFGGMLALGLCLGYVIWAQGRGIPANRFVPVTMVLTAVIYGLASMATFKLLRERAEPNPQMLRQGGVRASLAQLRQTFSQARRYGDFMWLMACAVFYQGGVAVAVALAAIYAEQVIGFQQQETMVLVFVLNLAAAGGAFAWGYLQDRIGHKLALGSTLVGWVVTCVIAAVSTTKGQFWWAAGIAGLCMGSSQSAGRAMAAMFAPKRQSAEFFGLWTFAIRLASILGPLTYGAITWATGGDQRTAILSTTALFIAGLVLLLKVDVARGRAAAQATDEEEEARSAGTSLVPA</sequence>
<feature type="transmembrane region" description="Helical" evidence="7">
    <location>
        <begin position="369"/>
        <end position="391"/>
    </location>
</feature>
<organism evidence="9 10">
    <name type="scientific">Ramlibacter humi</name>
    <dbReference type="NCBI Taxonomy" id="2530451"/>
    <lineage>
        <taxon>Bacteria</taxon>
        <taxon>Pseudomonadati</taxon>
        <taxon>Pseudomonadota</taxon>
        <taxon>Betaproteobacteria</taxon>
        <taxon>Burkholderiales</taxon>
        <taxon>Comamonadaceae</taxon>
        <taxon>Ramlibacter</taxon>
    </lineage>
</organism>
<evidence type="ECO:0000313" key="10">
    <source>
        <dbReference type="Proteomes" id="UP000297839"/>
    </source>
</evidence>
<proteinExistence type="predicted"/>
<keyword evidence="2" id="KW-0813">Transport</keyword>
<keyword evidence="4 7" id="KW-1133">Transmembrane helix</keyword>
<dbReference type="PROSITE" id="PS50850">
    <property type="entry name" value="MFS"/>
    <property type="match status" value="1"/>
</dbReference>
<feature type="transmembrane region" description="Helical" evidence="7">
    <location>
        <begin position="57"/>
        <end position="78"/>
    </location>
</feature>
<reference evidence="9 10" key="1">
    <citation type="submission" date="2019-03" db="EMBL/GenBank/DDBJ databases">
        <title>Ramlibacter sp. 18x22-1, whole genome shotgun sequence.</title>
        <authorList>
            <person name="Zhang X."/>
            <person name="Feng G."/>
            <person name="Zhu H."/>
        </authorList>
    </citation>
    <scope>NUCLEOTIDE SEQUENCE [LARGE SCALE GENOMIC DNA]</scope>
    <source>
        <strain evidence="9 10">18x22-1</strain>
    </source>
</reference>
<dbReference type="PANTHER" id="PTHR23519:SF1">
    <property type="entry name" value="AUTOPHAGY-RELATED PROTEIN 22"/>
    <property type="match status" value="1"/>
</dbReference>
<evidence type="ECO:0000256" key="7">
    <source>
        <dbReference type="SAM" id="Phobius"/>
    </source>
</evidence>
<comment type="subcellular location">
    <subcellularLocation>
        <location evidence="1">Endomembrane system</location>
        <topology evidence="1">Multi-pass membrane protein</topology>
    </subcellularLocation>
</comment>
<feature type="transmembrane region" description="Helical" evidence="7">
    <location>
        <begin position="150"/>
        <end position="174"/>
    </location>
</feature>
<evidence type="ECO:0000256" key="1">
    <source>
        <dbReference type="ARBA" id="ARBA00004127"/>
    </source>
</evidence>
<evidence type="ECO:0000313" key="9">
    <source>
        <dbReference type="EMBL" id="TFZ08684.1"/>
    </source>
</evidence>
<dbReference type="PANTHER" id="PTHR23519">
    <property type="entry name" value="AUTOPHAGY-RELATED PROTEIN 22"/>
    <property type="match status" value="1"/>
</dbReference>
<dbReference type="EMBL" id="SMLK01000001">
    <property type="protein sequence ID" value="TFZ08684.1"/>
    <property type="molecule type" value="Genomic_DNA"/>
</dbReference>